<gene>
    <name evidence="7" type="ORF">GCM10007380_00590</name>
</gene>
<dbReference type="Pfam" id="PF01943">
    <property type="entry name" value="Polysacc_synt"/>
    <property type="match status" value="1"/>
</dbReference>
<keyword evidence="8" id="KW-1185">Reference proteome</keyword>
<comment type="caution">
    <text evidence="7">The sequence shown here is derived from an EMBL/GenBank/DDBJ whole genome shotgun (WGS) entry which is preliminary data.</text>
</comment>
<dbReference type="GO" id="GO:0005886">
    <property type="term" value="C:plasma membrane"/>
    <property type="evidence" value="ECO:0007669"/>
    <property type="project" value="UniProtKB-SubCell"/>
</dbReference>
<feature type="transmembrane region" description="Helical" evidence="6">
    <location>
        <begin position="458"/>
        <end position="479"/>
    </location>
</feature>
<keyword evidence="5 6" id="KW-0472">Membrane</keyword>
<feature type="transmembrane region" description="Helical" evidence="6">
    <location>
        <begin position="245"/>
        <end position="265"/>
    </location>
</feature>
<dbReference type="AlphaFoldDB" id="A0A8J3ABT4"/>
<feature type="transmembrane region" description="Helical" evidence="6">
    <location>
        <begin position="297"/>
        <end position="317"/>
    </location>
</feature>
<feature type="transmembrane region" description="Helical" evidence="6">
    <location>
        <begin position="494"/>
        <end position="514"/>
    </location>
</feature>
<evidence type="ECO:0000313" key="8">
    <source>
        <dbReference type="Proteomes" id="UP000626244"/>
    </source>
</evidence>
<reference evidence="8" key="1">
    <citation type="journal article" date="2019" name="Int. J. Syst. Evol. Microbiol.">
        <title>The Global Catalogue of Microorganisms (GCM) 10K type strain sequencing project: providing services to taxonomists for standard genome sequencing and annotation.</title>
        <authorList>
            <consortium name="The Broad Institute Genomics Platform"/>
            <consortium name="The Broad Institute Genome Sequencing Center for Infectious Disease"/>
            <person name="Wu L."/>
            <person name="Ma J."/>
        </authorList>
    </citation>
    <scope>NUCLEOTIDE SEQUENCE [LARGE SCALE GENOMIC DNA]</scope>
    <source>
        <strain evidence="8">CGMCC 1.14993</strain>
    </source>
</reference>
<feature type="transmembrane region" description="Helical" evidence="6">
    <location>
        <begin position="338"/>
        <end position="358"/>
    </location>
</feature>
<keyword evidence="7" id="KW-0132">Cell division</keyword>
<dbReference type="InterPro" id="IPR024923">
    <property type="entry name" value="PG_synth_SpoVB"/>
</dbReference>
<feature type="transmembrane region" description="Helical" evidence="6">
    <location>
        <begin position="370"/>
        <end position="392"/>
    </location>
</feature>
<feature type="transmembrane region" description="Helical" evidence="6">
    <location>
        <begin position="47"/>
        <end position="69"/>
    </location>
</feature>
<keyword evidence="4 6" id="KW-1133">Transmembrane helix</keyword>
<dbReference type="EMBL" id="BMHB01000001">
    <property type="protein sequence ID" value="GGI09999.1"/>
    <property type="molecule type" value="Genomic_DNA"/>
</dbReference>
<evidence type="ECO:0000256" key="5">
    <source>
        <dbReference type="ARBA" id="ARBA00023136"/>
    </source>
</evidence>
<dbReference type="Proteomes" id="UP000626244">
    <property type="component" value="Unassembled WGS sequence"/>
</dbReference>
<proteinExistence type="predicted"/>
<keyword evidence="7" id="KW-0131">Cell cycle</keyword>
<keyword evidence="2" id="KW-1003">Cell membrane</keyword>
<feature type="transmembrane region" description="Helical" evidence="6">
    <location>
        <begin position="90"/>
        <end position="115"/>
    </location>
</feature>
<comment type="subcellular location">
    <subcellularLocation>
        <location evidence="1">Cell membrane</location>
        <topology evidence="1">Multi-pass membrane protein</topology>
    </subcellularLocation>
</comment>
<feature type="transmembrane region" description="Helical" evidence="6">
    <location>
        <begin position="404"/>
        <end position="422"/>
    </location>
</feature>
<sequence>MSDSKLLRGTFILTAGTFFIKFLGMIYTFPFFALVGTQGSALYNYGYVPYTLFISIATAGVPLAVAKFVSKYNAIEEYETSRRLFHASQLLLICTGFLAFLVLYCIAPIIAPLMLPKDTHGNSVEDVVGVIRIVSTALIFVPSQSLYRGFFQGHQSMGPTTVSQLFEQVVRIVFTLVGSYLILKVFGGTITQAIGLSTFAATLGAIGGLLILFWYWKKRKTHLDELLPKSKGNIHPTNKEMFKELFSYSIPYVFVGLAIPLYQLIDQFTYNRTMESIGLKEIAESTYVMFSFTSHKLVMIPVSLATAFGLTLVPAITEAFVNKNEKKLHSQITQTYQVVFFLTLPAVVGISVLAEPMYSAFYEKSQLGGIILGFYAPVALLYSLFTVNVAILQGLDRQRYAIKGLIYGVIIKIALNVPLIYLLQTKGAILATALGYMFSIGYNFYYIKKYANFSFNRVLRRILFMIILSAIMAGAVFIVEQFLGIWFTYNDGRLVSMILVLIGAAVGAVVYLGVAYKLNLFEIILGTRLTNRLFKRVKRG</sequence>
<evidence type="ECO:0000256" key="6">
    <source>
        <dbReference type="SAM" id="Phobius"/>
    </source>
</evidence>
<evidence type="ECO:0000256" key="2">
    <source>
        <dbReference type="ARBA" id="ARBA00022475"/>
    </source>
</evidence>
<feature type="transmembrane region" description="Helical" evidence="6">
    <location>
        <begin position="168"/>
        <end position="187"/>
    </location>
</feature>
<evidence type="ECO:0000256" key="3">
    <source>
        <dbReference type="ARBA" id="ARBA00022692"/>
    </source>
</evidence>
<dbReference type="OrthoDB" id="9775950at2"/>
<keyword evidence="3 6" id="KW-0812">Transmembrane</keyword>
<dbReference type="InterPro" id="IPR050833">
    <property type="entry name" value="Poly_Biosynth_Transport"/>
</dbReference>
<dbReference type="CDD" id="cd13124">
    <property type="entry name" value="MATE_SpoVB_like"/>
    <property type="match status" value="1"/>
</dbReference>
<organism evidence="7 8">
    <name type="scientific">Gottfriedia solisilvae</name>
    <dbReference type="NCBI Taxonomy" id="1516104"/>
    <lineage>
        <taxon>Bacteria</taxon>
        <taxon>Bacillati</taxon>
        <taxon>Bacillota</taxon>
        <taxon>Bacilli</taxon>
        <taxon>Bacillales</taxon>
        <taxon>Bacillaceae</taxon>
        <taxon>Gottfriedia</taxon>
    </lineage>
</organism>
<name>A0A8J3ABT4_9BACI</name>
<evidence type="ECO:0000256" key="4">
    <source>
        <dbReference type="ARBA" id="ARBA00022989"/>
    </source>
</evidence>
<dbReference type="GO" id="GO:0051301">
    <property type="term" value="P:cell division"/>
    <property type="evidence" value="ECO:0007669"/>
    <property type="project" value="UniProtKB-KW"/>
</dbReference>
<evidence type="ECO:0000256" key="1">
    <source>
        <dbReference type="ARBA" id="ARBA00004651"/>
    </source>
</evidence>
<dbReference type="PANTHER" id="PTHR30250:SF21">
    <property type="entry name" value="LIPID II FLIPPASE MURJ"/>
    <property type="match status" value="1"/>
</dbReference>
<dbReference type="InterPro" id="IPR002797">
    <property type="entry name" value="Polysacc_synth"/>
</dbReference>
<feature type="transmembrane region" description="Helical" evidence="6">
    <location>
        <begin position="193"/>
        <end position="216"/>
    </location>
</feature>
<accession>A0A8J3ABT4</accession>
<feature type="transmembrane region" description="Helical" evidence="6">
    <location>
        <begin position="127"/>
        <end position="147"/>
    </location>
</feature>
<protein>
    <submittedName>
        <fullName evidence="7">Cell division protein</fullName>
    </submittedName>
</protein>
<dbReference type="PANTHER" id="PTHR30250">
    <property type="entry name" value="PST FAMILY PREDICTED COLANIC ACID TRANSPORTER"/>
    <property type="match status" value="1"/>
</dbReference>
<feature type="transmembrane region" description="Helical" evidence="6">
    <location>
        <begin position="428"/>
        <end position="446"/>
    </location>
</feature>
<feature type="transmembrane region" description="Helical" evidence="6">
    <location>
        <begin position="12"/>
        <end position="35"/>
    </location>
</feature>
<dbReference type="PIRSF" id="PIRSF038958">
    <property type="entry name" value="PG_synth_SpoVB"/>
    <property type="match status" value="1"/>
</dbReference>
<dbReference type="RefSeq" id="WP_088002577.1">
    <property type="nucleotide sequence ID" value="NZ_BMHB01000001.1"/>
</dbReference>
<evidence type="ECO:0000313" key="7">
    <source>
        <dbReference type="EMBL" id="GGI09999.1"/>
    </source>
</evidence>